<dbReference type="InterPro" id="IPR019931">
    <property type="entry name" value="LPXTG_anchor"/>
</dbReference>
<keyword evidence="2" id="KW-0964">Secreted</keyword>
<dbReference type="NCBIfam" id="TIGR01167">
    <property type="entry name" value="LPXTG_anchor"/>
    <property type="match status" value="1"/>
</dbReference>
<dbReference type="EMBL" id="CP003137">
    <property type="protein sequence ID" value="AEV94927.1"/>
    <property type="molecule type" value="Genomic_DNA"/>
</dbReference>
<protein>
    <submittedName>
        <fullName evidence="8">LPXTG-motif cell wall anchor domain protein</fullName>
    </submittedName>
</protein>
<gene>
    <name evidence="8" type="ordered locus">PECL_634</name>
</gene>
<evidence type="ECO:0000256" key="1">
    <source>
        <dbReference type="ARBA" id="ARBA00022512"/>
    </source>
</evidence>
<feature type="domain" description="Gram-positive cocci surface proteins LPxTG" evidence="7">
    <location>
        <begin position="146"/>
        <end position="183"/>
    </location>
</feature>
<keyword evidence="3" id="KW-0732">Signal</keyword>
<dbReference type="PROSITE" id="PS50847">
    <property type="entry name" value="GRAM_POS_ANCHORING"/>
    <property type="match status" value="1"/>
</dbReference>
<dbReference type="RefSeq" id="WP_014215124.1">
    <property type="nucleotide sequence ID" value="NC_016605.1"/>
</dbReference>
<keyword evidence="6" id="KW-0472">Membrane</keyword>
<proteinExistence type="predicted"/>
<feature type="transmembrane region" description="Helical" evidence="6">
    <location>
        <begin position="158"/>
        <end position="176"/>
    </location>
</feature>
<evidence type="ECO:0000256" key="5">
    <source>
        <dbReference type="SAM" id="MobiDB-lite"/>
    </source>
</evidence>
<evidence type="ECO:0000256" key="2">
    <source>
        <dbReference type="ARBA" id="ARBA00022525"/>
    </source>
</evidence>
<dbReference type="STRING" id="701521.PECL_634"/>
<dbReference type="Proteomes" id="UP000005444">
    <property type="component" value="Chromosome"/>
</dbReference>
<dbReference type="KEGG" id="pce:PECL_634"/>
<dbReference type="PATRIC" id="fig|701521.8.peg.604"/>
<feature type="region of interest" description="Disordered" evidence="5">
    <location>
        <begin position="1"/>
        <end position="24"/>
    </location>
</feature>
<accession>G8PCE2</accession>
<keyword evidence="6" id="KW-0812">Transmembrane</keyword>
<sequence>MTTPSDTLDSVTSPDLSQKGYGTPDQAVVGAEKIPESYNGVKNINVVIKYVQLVVPSKPVAPNKPGISNKPIVPGTPNNPSIPNKLKTPNKPGTPIRPNVPVATVLPNGPRKSVTISKLGTPSFDQKISRNVIKLSRSTADKGKRLPQTNEDNSSERVLVIIGTLLSVLTLGLIGTKKKNSNL</sequence>
<dbReference type="AlphaFoldDB" id="G8PCE2"/>
<reference evidence="8 9" key="1">
    <citation type="journal article" date="2012" name="J. Bacteriol.">
        <title>Complete Genome Sequence of the Beer Spoilage Organism Pediococcus claussenii ATCC BAA-344T.</title>
        <authorList>
            <person name="Pittet V."/>
            <person name="Abegunde T."/>
            <person name="Marfleet T."/>
            <person name="Haakensen M."/>
            <person name="Morrow K."/>
            <person name="Jayaprakash T."/>
            <person name="Schroeder K."/>
            <person name="Trost B."/>
            <person name="Byrns S."/>
            <person name="Bergsveinson J."/>
            <person name="Kusalik A."/>
            <person name="Ziola B."/>
        </authorList>
    </citation>
    <scope>NUCLEOTIDE SEQUENCE [LARGE SCALE GENOMIC DNA]</scope>
    <source>
        <strain evidence="8 9">ATCC BAA-344</strain>
    </source>
</reference>
<feature type="compositionally biased region" description="Polar residues" evidence="5">
    <location>
        <begin position="1"/>
        <end position="16"/>
    </location>
</feature>
<evidence type="ECO:0000313" key="9">
    <source>
        <dbReference type="Proteomes" id="UP000005444"/>
    </source>
</evidence>
<keyword evidence="6" id="KW-1133">Transmembrane helix</keyword>
<organism evidence="8 9">
    <name type="scientific">Pediococcus claussenii (strain ATCC BAA-344 / DSM 14800 / JCM 18046 / KCTC 3811 / LMG 21948 / P06)</name>
    <dbReference type="NCBI Taxonomy" id="701521"/>
    <lineage>
        <taxon>Bacteria</taxon>
        <taxon>Bacillati</taxon>
        <taxon>Bacillota</taxon>
        <taxon>Bacilli</taxon>
        <taxon>Lactobacillales</taxon>
        <taxon>Lactobacillaceae</taxon>
        <taxon>Pediococcus</taxon>
    </lineage>
</organism>
<evidence type="ECO:0000256" key="4">
    <source>
        <dbReference type="ARBA" id="ARBA00023088"/>
    </source>
</evidence>
<keyword evidence="4" id="KW-0572">Peptidoglycan-anchor</keyword>
<keyword evidence="1" id="KW-0134">Cell wall</keyword>
<keyword evidence="9" id="KW-1185">Reference proteome</keyword>
<name>G8PCE2_PEDCP</name>
<dbReference type="Pfam" id="PF00746">
    <property type="entry name" value="Gram_pos_anchor"/>
    <property type="match status" value="1"/>
</dbReference>
<evidence type="ECO:0000259" key="7">
    <source>
        <dbReference type="PROSITE" id="PS50847"/>
    </source>
</evidence>
<evidence type="ECO:0000256" key="6">
    <source>
        <dbReference type="SAM" id="Phobius"/>
    </source>
</evidence>
<feature type="region of interest" description="Disordered" evidence="5">
    <location>
        <begin position="66"/>
        <end position="99"/>
    </location>
</feature>
<dbReference type="HOGENOM" id="CLU_1473871_0_0_9"/>
<evidence type="ECO:0000313" key="8">
    <source>
        <dbReference type="EMBL" id="AEV94927.1"/>
    </source>
</evidence>
<evidence type="ECO:0000256" key="3">
    <source>
        <dbReference type="ARBA" id="ARBA00022729"/>
    </source>
</evidence>